<keyword evidence="2" id="KW-0489">Methyltransferase</keyword>
<accession>A0A927JE47</accession>
<dbReference type="GO" id="GO:0008757">
    <property type="term" value="F:S-adenosylmethionine-dependent methyltransferase activity"/>
    <property type="evidence" value="ECO:0007669"/>
    <property type="project" value="InterPro"/>
</dbReference>
<organism evidence="2 3">
    <name type="scientific">Lolliginicoccus lacisalsi</name>
    <dbReference type="NCBI Taxonomy" id="2742202"/>
    <lineage>
        <taxon>Bacteria</taxon>
        <taxon>Bacillati</taxon>
        <taxon>Actinomycetota</taxon>
        <taxon>Actinomycetes</taxon>
        <taxon>Mycobacteriales</taxon>
        <taxon>Hoyosellaceae</taxon>
        <taxon>Lolliginicoccus</taxon>
    </lineage>
</organism>
<dbReference type="Proteomes" id="UP000642993">
    <property type="component" value="Unassembled WGS sequence"/>
</dbReference>
<proteinExistence type="predicted"/>
<sequence length="275" mass="29002">MTRSIAESAQIREEERARLGAEILSVSSAVRPGSRFLDVGAGPLSVPAARLGAQVTATSADPAVIKRLTSWAQREGLHLDARVSDGPGLPMPDRCFDVTASLNGIPLLPGMRQGVEELVRVTRPAGTVLIAAWGARRASEVLTFVAAALRAALPGIAPTLMDPGLPVQARDPQALASLLRSAGLEDVRAQEVSCSVRFRSGAHLWKAFAASNADVSLLVSRLPRSQCETVQRVLDGMLRERSGGSRGAVLLAPVNVATGIRPGQRHSAQHKEVPS</sequence>
<evidence type="ECO:0000313" key="2">
    <source>
        <dbReference type="EMBL" id="MBD8506697.1"/>
    </source>
</evidence>
<dbReference type="InterPro" id="IPR029063">
    <property type="entry name" value="SAM-dependent_MTases_sf"/>
</dbReference>
<dbReference type="Gene3D" id="3.40.50.150">
    <property type="entry name" value="Vaccinia Virus protein VP39"/>
    <property type="match status" value="1"/>
</dbReference>
<evidence type="ECO:0000259" key="1">
    <source>
        <dbReference type="Pfam" id="PF08241"/>
    </source>
</evidence>
<dbReference type="EMBL" id="JACYWE010000005">
    <property type="protein sequence ID" value="MBD8506697.1"/>
    <property type="molecule type" value="Genomic_DNA"/>
</dbReference>
<name>A0A927JE47_9ACTN</name>
<keyword evidence="2" id="KW-0808">Transferase</keyword>
<keyword evidence="3" id="KW-1185">Reference proteome</keyword>
<comment type="caution">
    <text evidence="2">The sequence shown here is derived from an EMBL/GenBank/DDBJ whole genome shotgun (WGS) entry which is preliminary data.</text>
</comment>
<dbReference type="AlphaFoldDB" id="A0A927JE47"/>
<dbReference type="Pfam" id="PF08241">
    <property type="entry name" value="Methyltransf_11"/>
    <property type="match status" value="1"/>
</dbReference>
<dbReference type="InterPro" id="IPR013216">
    <property type="entry name" value="Methyltransf_11"/>
</dbReference>
<dbReference type="SUPFAM" id="SSF53335">
    <property type="entry name" value="S-adenosyl-L-methionine-dependent methyltransferases"/>
    <property type="match status" value="1"/>
</dbReference>
<feature type="domain" description="Methyltransferase type 11" evidence="1">
    <location>
        <begin position="37"/>
        <end position="130"/>
    </location>
</feature>
<dbReference type="RefSeq" id="WP_192039171.1">
    <property type="nucleotide sequence ID" value="NZ_JACYWE010000005.1"/>
</dbReference>
<protein>
    <submittedName>
        <fullName evidence="2">Methyltransferase domain-containing protein</fullName>
    </submittedName>
</protein>
<dbReference type="GO" id="GO:0032259">
    <property type="term" value="P:methylation"/>
    <property type="evidence" value="ECO:0007669"/>
    <property type="project" value="UniProtKB-KW"/>
</dbReference>
<dbReference type="CDD" id="cd02440">
    <property type="entry name" value="AdoMet_MTases"/>
    <property type="match status" value="1"/>
</dbReference>
<evidence type="ECO:0000313" key="3">
    <source>
        <dbReference type="Proteomes" id="UP000642993"/>
    </source>
</evidence>
<reference evidence="2" key="1">
    <citation type="submission" date="2020-09" db="EMBL/GenBank/DDBJ databases">
        <title>Hoyosella lacisalsi sp. nov., a halotolerant actinobacterium isolated from soil of Lake Gudzhirganskoe.</title>
        <authorList>
            <person name="Yang Q."/>
            <person name="Guo P.Y."/>
            <person name="Liu S.W."/>
            <person name="Li F.N."/>
            <person name="Sun C.H."/>
        </authorList>
    </citation>
    <scope>NUCLEOTIDE SEQUENCE</scope>
    <source>
        <strain evidence="2">G463</strain>
    </source>
</reference>
<gene>
    <name evidence="2" type="ORF">HT102_09380</name>
</gene>